<dbReference type="AlphaFoldDB" id="A0A422Z8M7"/>
<protein>
    <submittedName>
        <fullName evidence="1">Transcriptional regulator</fullName>
    </submittedName>
</protein>
<comment type="caution">
    <text evidence="1">The sequence shown here is derived from an EMBL/GenBank/DDBJ whole genome shotgun (WGS) entry which is preliminary data.</text>
</comment>
<evidence type="ECO:0000313" key="2">
    <source>
        <dbReference type="Proteomes" id="UP000196447"/>
    </source>
</evidence>
<evidence type="ECO:0000313" key="1">
    <source>
        <dbReference type="EMBL" id="OVF71263.1"/>
    </source>
</evidence>
<dbReference type="Proteomes" id="UP000196447">
    <property type="component" value="Unassembled WGS sequence"/>
</dbReference>
<dbReference type="EMBL" id="NDBK01000061">
    <property type="protein sequence ID" value="OVF71263.1"/>
    <property type="molecule type" value="Genomic_DNA"/>
</dbReference>
<accession>A0A422Z8M7</accession>
<name>A0A422Z8M7_KLEPN</name>
<proteinExistence type="predicted"/>
<gene>
    <name evidence="1" type="ORF">B5L96_13890</name>
</gene>
<organism evidence="1 2">
    <name type="scientific">Klebsiella pneumoniae</name>
    <dbReference type="NCBI Taxonomy" id="573"/>
    <lineage>
        <taxon>Bacteria</taxon>
        <taxon>Pseudomonadati</taxon>
        <taxon>Pseudomonadota</taxon>
        <taxon>Gammaproteobacteria</taxon>
        <taxon>Enterobacterales</taxon>
        <taxon>Enterobacteriaceae</taxon>
        <taxon>Klebsiella/Raoultella group</taxon>
        <taxon>Klebsiella</taxon>
        <taxon>Klebsiella pneumoniae complex</taxon>
    </lineage>
</organism>
<reference evidence="1 2" key="1">
    <citation type="submission" date="2017-03" db="EMBL/GenBank/DDBJ databases">
        <authorList>
            <person name="Fouts D."/>
            <person name="Stalin M.J."/>
            <person name="Chen L."/>
            <person name="Wright M."/>
            <person name="Sutton G."/>
            <person name="Nguyen K."/>
            <person name="Vanduin D."/>
            <person name="Rojas L."/>
            <person name="Hujer A."/>
            <person name="Hujer K."/>
            <person name="Bonomo R."/>
            <person name="Kreiswirth B."/>
            <person name="Adams M."/>
        </authorList>
    </citation>
    <scope>NUCLEOTIDE SEQUENCE [LARGE SCALE GENOMIC DNA]</scope>
    <source>
        <strain evidence="1 2">39383</strain>
    </source>
</reference>
<sequence length="43" mass="4968">MYYVNVIYYFNNTMEVVMLLLGLNSFITNVISLVTKKHAILLA</sequence>